<dbReference type="Proteomes" id="UP000016743">
    <property type="component" value="Chromosome"/>
</dbReference>
<dbReference type="Gene3D" id="3.90.550.10">
    <property type="entry name" value="Spore Coat Polysaccharide Biosynthesis Protein SpsA, Chain A"/>
    <property type="match status" value="1"/>
</dbReference>
<dbReference type="STRING" id="1389489.O159_04240"/>
<dbReference type="SUPFAM" id="SSF53448">
    <property type="entry name" value="Nucleotide-diphospho-sugar transferases"/>
    <property type="match status" value="1"/>
</dbReference>
<gene>
    <name evidence="1" type="ORF">O159_04240</name>
</gene>
<keyword evidence="2" id="KW-1185">Reference proteome</keyword>
<evidence type="ECO:0008006" key="3">
    <source>
        <dbReference type="Google" id="ProtNLM"/>
    </source>
</evidence>
<dbReference type="AlphaFoldDB" id="U3P588"/>
<dbReference type="InterPro" id="IPR029044">
    <property type="entry name" value="Nucleotide-diphossugar_trans"/>
</dbReference>
<evidence type="ECO:0000313" key="2">
    <source>
        <dbReference type="Proteomes" id="UP000016743"/>
    </source>
</evidence>
<dbReference type="PATRIC" id="fig|1389489.3.peg.404"/>
<proteinExistence type="predicted"/>
<evidence type="ECO:0000313" key="1">
    <source>
        <dbReference type="EMBL" id="AGW40629.1"/>
    </source>
</evidence>
<reference evidence="1 2" key="1">
    <citation type="journal article" date="2013" name="Genome Announc.">
        <title>Complete Genome Sequence of Leifsonia xyli subsp. cynodontis Strain DSM46306, a Gram-Positive Bacterial Pathogen of Grasses.</title>
        <authorList>
            <person name="Monteiro-Vitorello C.B."/>
            <person name="Zerillo M.M."/>
            <person name="Van Sluys M.A."/>
            <person name="Camargo L.E."/>
            <person name="Kitajima J.P."/>
        </authorList>
    </citation>
    <scope>NUCLEOTIDE SEQUENCE [LARGE SCALE GENOMIC DNA]</scope>
    <source>
        <strain evidence="1 2">DSM 46306</strain>
    </source>
</reference>
<dbReference type="KEGG" id="lxy:O159_04240"/>
<accession>U3P588</accession>
<dbReference type="HOGENOM" id="CLU_2844506_0_0_11"/>
<organism evidence="1 2">
    <name type="scientific">Leifsonia xyli subsp. cynodontis DSM 46306</name>
    <dbReference type="NCBI Taxonomy" id="1389489"/>
    <lineage>
        <taxon>Bacteria</taxon>
        <taxon>Bacillati</taxon>
        <taxon>Actinomycetota</taxon>
        <taxon>Actinomycetes</taxon>
        <taxon>Micrococcales</taxon>
        <taxon>Microbacteriaceae</taxon>
        <taxon>Leifsonia</taxon>
    </lineage>
</organism>
<sequence length="65" mass="6928">MNPRISAVSVVIPTMNTRGALDDAVASALAQRDVDVEVIVAMNGQGPDPVLGSNGRCNTWTFWEL</sequence>
<protein>
    <recommendedName>
        <fullName evidence="3">Glycosyltransferase 2-like domain-containing protein</fullName>
    </recommendedName>
</protein>
<name>U3P588_LEIXC</name>
<dbReference type="EMBL" id="CP006734">
    <property type="protein sequence ID" value="AGW40629.1"/>
    <property type="molecule type" value="Genomic_DNA"/>
</dbReference>
<dbReference type="OrthoDB" id="5243838at2"/>